<keyword evidence="4" id="KW-1185">Reference proteome</keyword>
<dbReference type="EMBL" id="OU963870">
    <property type="protein sequence ID" value="CAH0396246.1"/>
    <property type="molecule type" value="Genomic_DNA"/>
</dbReference>
<evidence type="ECO:0000313" key="4">
    <source>
        <dbReference type="Proteomes" id="UP001152759"/>
    </source>
</evidence>
<evidence type="ECO:0000256" key="1">
    <source>
        <dbReference type="SAM" id="SignalP"/>
    </source>
</evidence>
<keyword evidence="1" id="KW-0732">Signal</keyword>
<proteinExistence type="predicted"/>
<feature type="chain" id="PRO_5040135188" description="AAA-ATPase-like domain-containing protein" evidence="1">
    <location>
        <begin position="23"/>
        <end position="283"/>
    </location>
</feature>
<dbReference type="AlphaFoldDB" id="A0A9P0F7Z6"/>
<sequence>MASWLSLLVGCLLLLNLPGNDCEKAKGQDIEEENTFLDLHATKFYVDKSSFIRDFVLMDTKIVLLTLPPKWGKTVAVDMLRAFLELNVDENGERVYWSPDMLTDPNLKISRHQAMPNIFVDPNLKISRHRTLITAHYKRHPVIHVSFHDVQGDTVESMLPSLTEAIARAFDHHRYMQPVLSRDAVGPDSVSSYNARYSLHIFEQIRNRTVDRETLKTSLYMLVEILNRKFGTVWILIDAYDHPIDIGQTQDLAEADAKMDYLRDLLQKTFKLRWHFHKALLSG</sequence>
<dbReference type="Proteomes" id="UP001152759">
    <property type="component" value="Chromosome 9"/>
</dbReference>
<gene>
    <name evidence="3" type="ORF">BEMITA_LOCUS14334</name>
</gene>
<feature type="signal peptide" evidence="1">
    <location>
        <begin position="1"/>
        <end position="22"/>
    </location>
</feature>
<feature type="domain" description="AAA-ATPase-like" evidence="2">
    <location>
        <begin position="43"/>
        <end position="94"/>
    </location>
</feature>
<dbReference type="PANTHER" id="PTHR34825">
    <property type="entry name" value="CONSERVED PROTEIN, WITH A WEAK D-GALACTARATE DEHYDRATASE/ALTRONATE HYDROLASE DOMAIN"/>
    <property type="match status" value="1"/>
</dbReference>
<dbReference type="PANTHER" id="PTHR34825:SF1">
    <property type="entry name" value="AAA-ATPASE-LIKE DOMAIN-CONTAINING PROTEIN"/>
    <property type="match status" value="1"/>
</dbReference>
<accession>A0A9P0F7Z6</accession>
<dbReference type="InterPro" id="IPR018631">
    <property type="entry name" value="AAA-ATPase-like_dom"/>
</dbReference>
<evidence type="ECO:0000313" key="3">
    <source>
        <dbReference type="EMBL" id="CAH0396246.1"/>
    </source>
</evidence>
<name>A0A9P0F7Z6_BEMTA</name>
<dbReference type="Pfam" id="PF09820">
    <property type="entry name" value="AAA-ATPase_like"/>
    <property type="match status" value="2"/>
</dbReference>
<protein>
    <recommendedName>
        <fullName evidence="2">AAA-ATPase-like domain-containing protein</fullName>
    </recommendedName>
</protein>
<feature type="domain" description="AAA-ATPase-like" evidence="2">
    <location>
        <begin position="123"/>
        <end position="283"/>
    </location>
</feature>
<reference evidence="3" key="1">
    <citation type="submission" date="2021-12" db="EMBL/GenBank/DDBJ databases">
        <authorList>
            <person name="King R."/>
        </authorList>
    </citation>
    <scope>NUCLEOTIDE SEQUENCE</scope>
</reference>
<organism evidence="3 4">
    <name type="scientific">Bemisia tabaci</name>
    <name type="common">Sweetpotato whitefly</name>
    <name type="synonym">Aleurodes tabaci</name>
    <dbReference type="NCBI Taxonomy" id="7038"/>
    <lineage>
        <taxon>Eukaryota</taxon>
        <taxon>Metazoa</taxon>
        <taxon>Ecdysozoa</taxon>
        <taxon>Arthropoda</taxon>
        <taxon>Hexapoda</taxon>
        <taxon>Insecta</taxon>
        <taxon>Pterygota</taxon>
        <taxon>Neoptera</taxon>
        <taxon>Paraneoptera</taxon>
        <taxon>Hemiptera</taxon>
        <taxon>Sternorrhyncha</taxon>
        <taxon>Aleyrodoidea</taxon>
        <taxon>Aleyrodidae</taxon>
        <taxon>Aleyrodinae</taxon>
        <taxon>Bemisia</taxon>
    </lineage>
</organism>
<evidence type="ECO:0000259" key="2">
    <source>
        <dbReference type="Pfam" id="PF09820"/>
    </source>
</evidence>